<dbReference type="Proteomes" id="UP000325395">
    <property type="component" value="Unassembled WGS sequence"/>
</dbReference>
<reference evidence="2 3" key="1">
    <citation type="submission" date="2019-04" db="EMBL/GenBank/DDBJ databases">
        <authorList>
            <consortium name="DOE Joint Genome Institute"/>
            <person name="Mondo S."/>
            <person name="Kjaerbolling I."/>
            <person name="Vesth T."/>
            <person name="Frisvad J.C."/>
            <person name="Nybo J.L."/>
            <person name="Theobald S."/>
            <person name="Kildgaard S."/>
            <person name="Isbrandt T."/>
            <person name="Kuo A."/>
            <person name="Sato A."/>
            <person name="Lyhne E.K."/>
            <person name="Kogle M.E."/>
            <person name="Wiebenga A."/>
            <person name="Kun R.S."/>
            <person name="Lubbers R.J."/>
            <person name="Makela M.R."/>
            <person name="Barry K."/>
            <person name="Chovatia M."/>
            <person name="Clum A."/>
            <person name="Daum C."/>
            <person name="Haridas S."/>
            <person name="He G."/>
            <person name="LaButti K."/>
            <person name="Lipzen A."/>
            <person name="Riley R."/>
            <person name="Salamov A."/>
            <person name="Simmons B.A."/>
            <person name="Magnuson J.K."/>
            <person name="Henrissat B."/>
            <person name="Mortensen U.H."/>
            <person name="Larsen T.O."/>
            <person name="Devries R.P."/>
            <person name="Grigoriev I.V."/>
            <person name="Machida M."/>
            <person name="Baker S.E."/>
            <person name="Andersen M.R."/>
            <person name="Cantor M.N."/>
            <person name="Hua S.X."/>
        </authorList>
    </citation>
    <scope>NUCLEOTIDE SEQUENCE [LARGE SCALE GENOMIC DNA]</scope>
    <source>
        <strain evidence="2 3">CBS 117616</strain>
    </source>
</reference>
<feature type="transmembrane region" description="Helical" evidence="1">
    <location>
        <begin position="24"/>
        <end position="45"/>
    </location>
</feature>
<dbReference type="EMBL" id="ML735691">
    <property type="protein sequence ID" value="KAE8422924.1"/>
    <property type="molecule type" value="Genomic_DNA"/>
</dbReference>
<name>A0ABQ6X0R5_9EURO</name>
<organism evidence="2 3">
    <name type="scientific">Aspergillus pseudocaelatus</name>
    <dbReference type="NCBI Taxonomy" id="1825620"/>
    <lineage>
        <taxon>Eukaryota</taxon>
        <taxon>Fungi</taxon>
        <taxon>Dikarya</taxon>
        <taxon>Ascomycota</taxon>
        <taxon>Pezizomycotina</taxon>
        <taxon>Eurotiomycetes</taxon>
        <taxon>Eurotiomycetidae</taxon>
        <taxon>Eurotiales</taxon>
        <taxon>Aspergillaceae</taxon>
        <taxon>Aspergillus</taxon>
        <taxon>Aspergillus subgen. Circumdati</taxon>
    </lineage>
</organism>
<keyword evidence="1" id="KW-0472">Membrane</keyword>
<gene>
    <name evidence="2" type="ORF">BDV36DRAFT_244325</name>
</gene>
<protein>
    <recommendedName>
        <fullName evidence="4">Amino acid permease/ SLC12A domain-containing protein</fullName>
    </recommendedName>
</protein>
<accession>A0ABQ6X0R5</accession>
<evidence type="ECO:0000256" key="1">
    <source>
        <dbReference type="SAM" id="Phobius"/>
    </source>
</evidence>
<keyword evidence="1" id="KW-1133">Transmembrane helix</keyword>
<sequence length="99" mass="11070">MIIASAAALNGVGSLGYIPGLKVLKIFCLFIFIFIFIFFFCCSFIRCMNVGLFIEKVPFAPQYDAEHTALVQYILGCPIHCDMVIRNGESQVLPEDLSR</sequence>
<evidence type="ECO:0008006" key="4">
    <source>
        <dbReference type="Google" id="ProtNLM"/>
    </source>
</evidence>
<keyword evidence="3" id="KW-1185">Reference proteome</keyword>
<evidence type="ECO:0000313" key="2">
    <source>
        <dbReference type="EMBL" id="KAE8422924.1"/>
    </source>
</evidence>
<proteinExistence type="predicted"/>
<evidence type="ECO:0000313" key="3">
    <source>
        <dbReference type="Proteomes" id="UP000325395"/>
    </source>
</evidence>
<keyword evidence="1" id="KW-0812">Transmembrane</keyword>